<dbReference type="GO" id="GO:0042734">
    <property type="term" value="C:presynaptic membrane"/>
    <property type="evidence" value="ECO:0007669"/>
    <property type="project" value="TreeGrafter"/>
</dbReference>
<dbReference type="EMBL" id="BTSY01000005">
    <property type="protein sequence ID" value="GMT30622.1"/>
    <property type="molecule type" value="Genomic_DNA"/>
</dbReference>
<name>A0AAV5WFG0_9BILA</name>
<dbReference type="GO" id="GO:0031594">
    <property type="term" value="C:neuromuscular junction"/>
    <property type="evidence" value="ECO:0007669"/>
    <property type="project" value="TreeGrafter"/>
</dbReference>
<dbReference type="GO" id="GO:0005516">
    <property type="term" value="F:calmodulin binding"/>
    <property type="evidence" value="ECO:0007669"/>
    <property type="project" value="TreeGrafter"/>
</dbReference>
<dbReference type="GO" id="GO:0016081">
    <property type="term" value="P:synaptic vesicle docking"/>
    <property type="evidence" value="ECO:0007669"/>
    <property type="project" value="TreeGrafter"/>
</dbReference>
<gene>
    <name evidence="1" type="ORF">PFISCL1PPCAC_21919</name>
</gene>
<dbReference type="InterPro" id="IPR027080">
    <property type="entry name" value="Unc-13"/>
</dbReference>
<evidence type="ECO:0000313" key="2">
    <source>
        <dbReference type="Proteomes" id="UP001432322"/>
    </source>
</evidence>
<dbReference type="InterPro" id="IPR035892">
    <property type="entry name" value="C2_domain_sf"/>
</dbReference>
<dbReference type="GO" id="GO:0061789">
    <property type="term" value="P:dense core granule priming"/>
    <property type="evidence" value="ECO:0007669"/>
    <property type="project" value="TreeGrafter"/>
</dbReference>
<dbReference type="GO" id="GO:0035249">
    <property type="term" value="P:synaptic transmission, glutamatergic"/>
    <property type="evidence" value="ECO:0007669"/>
    <property type="project" value="TreeGrafter"/>
</dbReference>
<organism evidence="1 2">
    <name type="scientific">Pristionchus fissidentatus</name>
    <dbReference type="NCBI Taxonomy" id="1538716"/>
    <lineage>
        <taxon>Eukaryota</taxon>
        <taxon>Metazoa</taxon>
        <taxon>Ecdysozoa</taxon>
        <taxon>Nematoda</taxon>
        <taxon>Chromadorea</taxon>
        <taxon>Rhabditida</taxon>
        <taxon>Rhabditina</taxon>
        <taxon>Diplogasteromorpha</taxon>
        <taxon>Diplogasteroidea</taxon>
        <taxon>Neodiplogasteridae</taxon>
        <taxon>Pristionchus</taxon>
    </lineage>
</organism>
<feature type="non-terminal residue" evidence="1">
    <location>
        <position position="1"/>
    </location>
</feature>
<dbReference type="GO" id="GO:0098831">
    <property type="term" value="C:presynaptic active zone cytoplasmic component"/>
    <property type="evidence" value="ECO:0007669"/>
    <property type="project" value="TreeGrafter"/>
</dbReference>
<proteinExistence type="predicted"/>
<dbReference type="PANTHER" id="PTHR10480:SF12">
    <property type="entry name" value="UNC-13, ISOFORM E"/>
    <property type="match status" value="1"/>
</dbReference>
<dbReference type="GO" id="GO:0099525">
    <property type="term" value="P:presynaptic dense core vesicle exocytosis"/>
    <property type="evidence" value="ECO:0007669"/>
    <property type="project" value="TreeGrafter"/>
</dbReference>
<reference evidence="1" key="1">
    <citation type="submission" date="2023-10" db="EMBL/GenBank/DDBJ databases">
        <title>Genome assembly of Pristionchus species.</title>
        <authorList>
            <person name="Yoshida K."/>
            <person name="Sommer R.J."/>
        </authorList>
    </citation>
    <scope>NUCLEOTIDE SEQUENCE</scope>
    <source>
        <strain evidence="1">RS5133</strain>
    </source>
</reference>
<comment type="caution">
    <text evidence="1">The sequence shown here is derived from an EMBL/GenBank/DDBJ whole genome shotgun (WGS) entry which is preliminary data.</text>
</comment>
<protein>
    <submittedName>
        <fullName evidence="1">Uncharacterized protein</fullName>
    </submittedName>
</protein>
<dbReference type="GO" id="GO:0019992">
    <property type="term" value="F:diacylglycerol binding"/>
    <property type="evidence" value="ECO:0007669"/>
    <property type="project" value="InterPro"/>
</dbReference>
<dbReference type="GO" id="GO:0030672">
    <property type="term" value="C:synaptic vesicle membrane"/>
    <property type="evidence" value="ECO:0007669"/>
    <property type="project" value="TreeGrafter"/>
</dbReference>
<dbReference type="AlphaFoldDB" id="A0AAV5WFG0"/>
<keyword evidence="2" id="KW-1185">Reference proteome</keyword>
<evidence type="ECO:0000313" key="1">
    <source>
        <dbReference type="EMBL" id="GMT30622.1"/>
    </source>
</evidence>
<sequence>HYNNWTPRINETANFYLDNTHYPLHHELIFRVKDYIFARDDKLVGVGILQLASIVDQGNVFSTSVQLGPWLEFDEEGANLIKILSERVGDEDAQEFVKLKCQARYEKERLLED</sequence>
<dbReference type="GO" id="GO:0017075">
    <property type="term" value="F:syntaxin-1 binding"/>
    <property type="evidence" value="ECO:0007669"/>
    <property type="project" value="TreeGrafter"/>
</dbReference>
<dbReference type="Proteomes" id="UP001432322">
    <property type="component" value="Unassembled WGS sequence"/>
</dbReference>
<dbReference type="GO" id="GO:0043195">
    <property type="term" value="C:terminal bouton"/>
    <property type="evidence" value="ECO:0007669"/>
    <property type="project" value="TreeGrafter"/>
</dbReference>
<dbReference type="SUPFAM" id="SSF49562">
    <property type="entry name" value="C2 domain (Calcium/lipid-binding domain, CaLB)"/>
    <property type="match status" value="1"/>
</dbReference>
<dbReference type="GO" id="GO:0016082">
    <property type="term" value="P:synaptic vesicle priming"/>
    <property type="evidence" value="ECO:0007669"/>
    <property type="project" value="TreeGrafter"/>
</dbReference>
<dbReference type="PANTHER" id="PTHR10480">
    <property type="entry name" value="PROTEIN UNC-13 HOMOLOG"/>
    <property type="match status" value="1"/>
</dbReference>
<accession>A0AAV5WFG0</accession>